<dbReference type="Gene3D" id="1.20.120.1190">
    <property type="match status" value="1"/>
</dbReference>
<dbReference type="GO" id="GO:0005525">
    <property type="term" value="F:GTP binding"/>
    <property type="evidence" value="ECO:0007669"/>
    <property type="project" value="InterPro"/>
</dbReference>
<evidence type="ECO:0000313" key="3">
    <source>
        <dbReference type="EMBL" id="CCI47363.1"/>
    </source>
</evidence>
<dbReference type="Pfam" id="PF17835">
    <property type="entry name" value="NOG1_N"/>
    <property type="match status" value="1"/>
</dbReference>
<name>A0A024GKS1_9STRA</name>
<dbReference type="AlphaFoldDB" id="A0A024GKS1"/>
<feature type="domain" description="NOG1 N-terminal helical" evidence="2">
    <location>
        <begin position="17"/>
        <end position="147"/>
    </location>
</feature>
<evidence type="ECO:0000259" key="1">
    <source>
        <dbReference type="Pfam" id="PF01926"/>
    </source>
</evidence>
<evidence type="ECO:0008006" key="5">
    <source>
        <dbReference type="Google" id="ProtNLM"/>
    </source>
</evidence>
<dbReference type="Pfam" id="PF01926">
    <property type="entry name" value="MMR_HSR1"/>
    <property type="match status" value="1"/>
</dbReference>
<feature type="domain" description="G" evidence="1">
    <location>
        <begin position="155"/>
        <end position="244"/>
    </location>
</feature>
<evidence type="ECO:0000313" key="4">
    <source>
        <dbReference type="Proteomes" id="UP000053237"/>
    </source>
</evidence>
<dbReference type="PRINTS" id="PR00326">
    <property type="entry name" value="GTP1OBG"/>
</dbReference>
<dbReference type="InterPro" id="IPR027417">
    <property type="entry name" value="P-loop_NTPase"/>
</dbReference>
<organism evidence="3 4">
    <name type="scientific">Albugo candida</name>
    <dbReference type="NCBI Taxonomy" id="65357"/>
    <lineage>
        <taxon>Eukaryota</taxon>
        <taxon>Sar</taxon>
        <taxon>Stramenopiles</taxon>
        <taxon>Oomycota</taxon>
        <taxon>Peronosporomycetes</taxon>
        <taxon>Albuginales</taxon>
        <taxon>Albuginaceae</taxon>
        <taxon>Albugo</taxon>
    </lineage>
</organism>
<reference evidence="3 4" key="1">
    <citation type="submission" date="2012-05" db="EMBL/GenBank/DDBJ databases">
        <title>Recombination and specialization in a pathogen metapopulation.</title>
        <authorList>
            <person name="Gardiner A."/>
            <person name="Kemen E."/>
            <person name="Schultz-Larsen T."/>
            <person name="MacLean D."/>
            <person name="Van Oosterhout C."/>
            <person name="Jones J.D.G."/>
        </authorList>
    </citation>
    <scope>NUCLEOTIDE SEQUENCE [LARGE SCALE GENOMIC DNA]</scope>
    <source>
        <strain evidence="3 4">Ac Nc2</strain>
    </source>
</reference>
<dbReference type="SUPFAM" id="SSF52540">
    <property type="entry name" value="P-loop containing nucleoside triphosphate hydrolases"/>
    <property type="match status" value="1"/>
</dbReference>
<dbReference type="STRING" id="65357.A0A024GKS1"/>
<dbReference type="InterPro" id="IPR041623">
    <property type="entry name" value="NOG1_N"/>
</dbReference>
<dbReference type="Gene3D" id="3.40.50.300">
    <property type="entry name" value="P-loop containing nucleotide triphosphate hydrolases"/>
    <property type="match status" value="1"/>
</dbReference>
<keyword evidence="4" id="KW-1185">Reference proteome</keyword>
<sequence length="326" mass="36639">MEINQMRFWKASVHEKRHIVDPIKRAKNQVARLINYNLQKLSAATRKTSLAFPALSRMHAFEREVVRLTLGDKVYEQKLQMLRKVYAICHNIAKSSEKNLLNATTKQEAIDVGFLCIEKMKTTIKEQQENLEEVAVMTKTLRALPTFNLDESGFAFVGAPNVGKSSLVRALSTASPEVANYPFTTRGITMGHIFVDGIPRQIVDTPGLLYRPDIKRNVIEKLSLAIIEKTKVSIGFVIDPSGHSGNCVGNQLLLRDEIQTKVRTMREKGSYQWIDVISKSDLATTDQVEQILARTGNDNVNFSVSTETNRHLSELGAEIRKALCNL</sequence>
<dbReference type="PANTHER" id="PTHR45759">
    <property type="entry name" value="NUCLEOLAR GTP-BINDING PROTEIN 1"/>
    <property type="match status" value="1"/>
</dbReference>
<accession>A0A024GKS1</accession>
<dbReference type="InterPro" id="IPR006073">
    <property type="entry name" value="GTP-bd"/>
</dbReference>
<evidence type="ECO:0000259" key="2">
    <source>
        <dbReference type="Pfam" id="PF17835"/>
    </source>
</evidence>
<proteinExistence type="predicted"/>
<dbReference type="OrthoDB" id="415015at2759"/>
<dbReference type="Proteomes" id="UP000053237">
    <property type="component" value="Unassembled WGS sequence"/>
</dbReference>
<gene>
    <name evidence="3" type="ORF">BN9_083700</name>
</gene>
<comment type="caution">
    <text evidence="3">The sequence shown here is derived from an EMBL/GenBank/DDBJ whole genome shotgun (WGS) entry which is preliminary data.</text>
</comment>
<protein>
    <recommendedName>
        <fullName evidence="5">OBG-type G domain-containing protein</fullName>
    </recommendedName>
</protein>
<dbReference type="EMBL" id="CAIX01000166">
    <property type="protein sequence ID" value="CCI47363.1"/>
    <property type="molecule type" value="Genomic_DNA"/>
</dbReference>
<dbReference type="InParanoid" id="A0A024GKS1"/>